<keyword evidence="4" id="KW-0067">ATP-binding</keyword>
<evidence type="ECO:0000256" key="5">
    <source>
        <dbReference type="PROSITE-ProRule" id="PRU00552"/>
    </source>
</evidence>
<evidence type="ECO:0000256" key="7">
    <source>
        <dbReference type="SAM" id="MobiDB-lite"/>
    </source>
</evidence>
<keyword evidence="3 11" id="KW-0347">Helicase</keyword>
<organism evidence="11 12">
    <name type="scientific">Achlya hypogyna</name>
    <name type="common">Oomycete</name>
    <name type="synonym">Protoachlya hypogyna</name>
    <dbReference type="NCBI Taxonomy" id="1202772"/>
    <lineage>
        <taxon>Eukaryota</taxon>
        <taxon>Sar</taxon>
        <taxon>Stramenopiles</taxon>
        <taxon>Oomycota</taxon>
        <taxon>Saprolegniomycetes</taxon>
        <taxon>Saprolegniales</taxon>
        <taxon>Achlyaceae</taxon>
        <taxon>Achlya</taxon>
    </lineage>
</organism>
<dbReference type="STRING" id="1202772.A0A1V9ZGW0"/>
<feature type="compositionally biased region" description="Acidic residues" evidence="7">
    <location>
        <begin position="150"/>
        <end position="161"/>
    </location>
</feature>
<comment type="caution">
    <text evidence="11">The sequence shown here is derived from an EMBL/GenBank/DDBJ whole genome shotgun (WGS) entry which is preliminary data.</text>
</comment>
<dbReference type="PROSITE" id="PS51192">
    <property type="entry name" value="HELICASE_ATP_BIND_1"/>
    <property type="match status" value="1"/>
</dbReference>
<evidence type="ECO:0000313" key="12">
    <source>
        <dbReference type="Proteomes" id="UP000243579"/>
    </source>
</evidence>
<dbReference type="Proteomes" id="UP000243579">
    <property type="component" value="Unassembled WGS sequence"/>
</dbReference>
<sequence length="843" mass="95678">MAAPHDDALMMTIMSDDEIEVLDSSSDEEEAKEQELAVISKSQKKKLQSKKEQMKKKAGESEINESFQFDDGARLAARGTLPVRDEALVAIVKLISVCVEAIAHIDDMERRVYGESIRSTVQKKIEVRRKERLAERREKRKEARAKNDEADGEEADDDDEPTSAPKEVMQKDPEDSEDEDSEDEDVVEEERLQAALKERKAQAAEAVDEIEKKKAAAFYDDNDDIFRQTSPADLKTFSDLKLSRALVRAVTSLGYEKPTPIQQRAIPIALSGKDICASAQTGSGKTAAFLLPILERLQFRSRKVAATRVLIICPVRELATQCQSVLEQLGKFTDVTSALAVGGLPLREQEIELRKLPDVVICTPGRMIDHLRNSKSVHMDDLEILVLDEADRLLELGFTEEVQELVGMCPVARQTMLFSATLTSKVDELIKLSMKRPVRISTDPLYDMAQNLVQEFVRIRPTREEDREAILLALCTRTFKTNTIVFMETKKHAHRMMILFGLAGIKAAELHGDLDQRERLQALQNFRDGTADILLCTDIAARGIDVEGVHAVINYQMPKDVTTYVHRVGRTARAGRKGRAVTLTSESRRLIMKEVARHCHGFVKSRSVPDAVINQWRARIESMEEDVSAVMKEETLEKRMREAEREASRTTNLIRHQSEISARPARTWFQNEKEKKVVANRAEEARQAKLAEMEAAEDKKKHPLNHKKRRMTEIREREQALLEDAAEQNKKVFTSQHVAGAAKSAKRKAIEEKREIANRSISEIHELKRQKREKMQAQRAAKGGFDEDMSRAKKAAPKERPETGARGAKKDEFVFKERITNLRKQGKRSVNSFKSKARYNRRK</sequence>
<dbReference type="InterPro" id="IPR001650">
    <property type="entry name" value="Helicase_C-like"/>
</dbReference>
<dbReference type="SUPFAM" id="SSF52540">
    <property type="entry name" value="P-loop containing nucleoside triphosphate hydrolases"/>
    <property type="match status" value="2"/>
</dbReference>
<dbReference type="Pfam" id="PF00271">
    <property type="entry name" value="Helicase_C"/>
    <property type="match status" value="1"/>
</dbReference>
<feature type="region of interest" description="Disordered" evidence="7">
    <location>
        <begin position="768"/>
        <end position="815"/>
    </location>
</feature>
<accession>A0A1V9ZGW0</accession>
<dbReference type="OrthoDB" id="10259843at2759"/>
<protein>
    <submittedName>
        <fullName evidence="11">DEAD/DEAH box RNA helicase</fullName>
    </submittedName>
</protein>
<dbReference type="Gene3D" id="3.40.50.300">
    <property type="entry name" value="P-loop containing nucleotide triphosphate hydrolases"/>
    <property type="match status" value="2"/>
</dbReference>
<feature type="region of interest" description="Disordered" evidence="7">
    <location>
        <begin position="22"/>
        <end position="62"/>
    </location>
</feature>
<dbReference type="GO" id="GO:0003676">
    <property type="term" value="F:nucleic acid binding"/>
    <property type="evidence" value="ECO:0007669"/>
    <property type="project" value="InterPro"/>
</dbReference>
<feature type="domain" description="Helicase C-terminal" evidence="9">
    <location>
        <begin position="466"/>
        <end position="644"/>
    </location>
</feature>
<feature type="region of interest" description="Disordered" evidence="7">
    <location>
        <begin position="130"/>
        <end position="191"/>
    </location>
</feature>
<dbReference type="InterPro" id="IPR011545">
    <property type="entry name" value="DEAD/DEAH_box_helicase_dom"/>
</dbReference>
<feature type="short sequence motif" description="Q motif" evidence="5">
    <location>
        <begin position="235"/>
        <end position="263"/>
    </location>
</feature>
<feature type="compositionally biased region" description="Basic and acidic residues" evidence="7">
    <location>
        <begin position="49"/>
        <end position="60"/>
    </location>
</feature>
<dbReference type="PANTHER" id="PTHR47959">
    <property type="entry name" value="ATP-DEPENDENT RNA HELICASE RHLE-RELATED"/>
    <property type="match status" value="1"/>
</dbReference>
<dbReference type="EMBL" id="JNBR01000120">
    <property type="protein sequence ID" value="OQR97225.1"/>
    <property type="molecule type" value="Genomic_DNA"/>
</dbReference>
<dbReference type="AlphaFoldDB" id="A0A1V9ZGW0"/>
<dbReference type="PROSITE" id="PS51194">
    <property type="entry name" value="HELICASE_CTER"/>
    <property type="match status" value="1"/>
</dbReference>
<dbReference type="InterPro" id="IPR014001">
    <property type="entry name" value="Helicase_ATP-bd"/>
</dbReference>
<dbReference type="PROSITE" id="PS51195">
    <property type="entry name" value="Q_MOTIF"/>
    <property type="match status" value="1"/>
</dbReference>
<evidence type="ECO:0000256" key="6">
    <source>
        <dbReference type="SAM" id="Coils"/>
    </source>
</evidence>
<keyword evidence="2" id="KW-0378">Hydrolase</keyword>
<feature type="compositionally biased region" description="Basic and acidic residues" evidence="7">
    <location>
        <begin position="784"/>
        <end position="815"/>
    </location>
</feature>
<dbReference type="InterPro" id="IPR027417">
    <property type="entry name" value="P-loop_NTPase"/>
</dbReference>
<dbReference type="GO" id="GO:0016787">
    <property type="term" value="F:hydrolase activity"/>
    <property type="evidence" value="ECO:0007669"/>
    <property type="project" value="UniProtKB-KW"/>
</dbReference>
<feature type="coiled-coil region" evidence="6">
    <location>
        <begin position="613"/>
        <end position="653"/>
    </location>
</feature>
<dbReference type="InterPro" id="IPR050079">
    <property type="entry name" value="DEAD_box_RNA_helicase"/>
</dbReference>
<evidence type="ECO:0000256" key="1">
    <source>
        <dbReference type="ARBA" id="ARBA00022741"/>
    </source>
</evidence>
<feature type="region of interest" description="Disordered" evidence="7">
    <location>
        <begin position="824"/>
        <end position="843"/>
    </location>
</feature>
<proteinExistence type="predicted"/>
<keyword evidence="1" id="KW-0547">Nucleotide-binding</keyword>
<feature type="compositionally biased region" description="Acidic residues" evidence="7">
    <location>
        <begin position="22"/>
        <end position="32"/>
    </location>
</feature>
<feature type="compositionally biased region" description="Basic and acidic residues" evidence="7">
    <location>
        <begin position="130"/>
        <end position="149"/>
    </location>
</feature>
<dbReference type="Pfam" id="PF00270">
    <property type="entry name" value="DEAD"/>
    <property type="match status" value="1"/>
</dbReference>
<name>A0A1V9ZGW0_ACHHY</name>
<dbReference type="GO" id="GO:0005524">
    <property type="term" value="F:ATP binding"/>
    <property type="evidence" value="ECO:0007669"/>
    <property type="project" value="UniProtKB-KW"/>
</dbReference>
<evidence type="ECO:0000256" key="4">
    <source>
        <dbReference type="ARBA" id="ARBA00022840"/>
    </source>
</evidence>
<dbReference type="SMART" id="SM00487">
    <property type="entry name" value="DEXDc"/>
    <property type="match status" value="1"/>
</dbReference>
<gene>
    <name evidence="11" type="ORF">ACHHYP_12333</name>
</gene>
<keyword evidence="6" id="KW-0175">Coiled coil</keyword>
<dbReference type="InterPro" id="IPR014014">
    <property type="entry name" value="RNA_helicase_DEAD_Q_motif"/>
</dbReference>
<dbReference type="CDD" id="cd17947">
    <property type="entry name" value="DEADc_DDX27"/>
    <property type="match status" value="1"/>
</dbReference>
<evidence type="ECO:0000256" key="2">
    <source>
        <dbReference type="ARBA" id="ARBA00022801"/>
    </source>
</evidence>
<evidence type="ECO:0000256" key="3">
    <source>
        <dbReference type="ARBA" id="ARBA00022806"/>
    </source>
</evidence>
<dbReference type="GO" id="GO:0005829">
    <property type="term" value="C:cytosol"/>
    <property type="evidence" value="ECO:0007669"/>
    <property type="project" value="TreeGrafter"/>
</dbReference>
<evidence type="ECO:0000259" key="8">
    <source>
        <dbReference type="PROSITE" id="PS51192"/>
    </source>
</evidence>
<keyword evidence="12" id="KW-1185">Reference proteome</keyword>
<dbReference type="GO" id="GO:0003724">
    <property type="term" value="F:RNA helicase activity"/>
    <property type="evidence" value="ECO:0007669"/>
    <property type="project" value="InterPro"/>
</dbReference>
<dbReference type="CDD" id="cd18787">
    <property type="entry name" value="SF2_C_DEAD"/>
    <property type="match status" value="1"/>
</dbReference>
<feature type="domain" description="DEAD-box RNA helicase Q" evidence="10">
    <location>
        <begin position="235"/>
        <end position="263"/>
    </location>
</feature>
<dbReference type="InterPro" id="IPR000629">
    <property type="entry name" value="RNA-helicase_DEAD-box_CS"/>
</dbReference>
<evidence type="ECO:0000259" key="9">
    <source>
        <dbReference type="PROSITE" id="PS51194"/>
    </source>
</evidence>
<feature type="compositionally biased region" description="Acidic residues" evidence="7">
    <location>
        <begin position="174"/>
        <end position="188"/>
    </location>
</feature>
<evidence type="ECO:0000313" key="11">
    <source>
        <dbReference type="EMBL" id="OQR97225.1"/>
    </source>
</evidence>
<dbReference type="PANTHER" id="PTHR47959:SF14">
    <property type="entry name" value="DEAD-BOX ATP-DEPENDENT RNA HELICASE 28"/>
    <property type="match status" value="1"/>
</dbReference>
<evidence type="ECO:0000259" key="10">
    <source>
        <dbReference type="PROSITE" id="PS51195"/>
    </source>
</evidence>
<reference evidence="11 12" key="1">
    <citation type="journal article" date="2014" name="Genome Biol. Evol.">
        <title>The secreted proteins of Achlya hypogyna and Thraustotheca clavata identify the ancestral oomycete secretome and reveal gene acquisitions by horizontal gene transfer.</title>
        <authorList>
            <person name="Misner I."/>
            <person name="Blouin N."/>
            <person name="Leonard G."/>
            <person name="Richards T.A."/>
            <person name="Lane C.E."/>
        </authorList>
    </citation>
    <scope>NUCLEOTIDE SEQUENCE [LARGE SCALE GENOMIC DNA]</scope>
    <source>
        <strain evidence="11 12">ATCC 48635</strain>
    </source>
</reference>
<feature type="domain" description="Helicase ATP-binding" evidence="8">
    <location>
        <begin position="266"/>
        <end position="440"/>
    </location>
</feature>
<dbReference type="PROSITE" id="PS00039">
    <property type="entry name" value="DEAD_ATP_HELICASE"/>
    <property type="match status" value="1"/>
</dbReference>
<dbReference type="SMART" id="SM00490">
    <property type="entry name" value="HELICc"/>
    <property type="match status" value="1"/>
</dbReference>